<keyword evidence="2" id="KW-1185">Reference proteome</keyword>
<evidence type="ECO:0000313" key="1">
    <source>
        <dbReference type="EMBL" id="POM68931.1"/>
    </source>
</evidence>
<organism evidence="1 2">
    <name type="scientific">Phytophthora palmivora</name>
    <dbReference type="NCBI Taxonomy" id="4796"/>
    <lineage>
        <taxon>Eukaryota</taxon>
        <taxon>Sar</taxon>
        <taxon>Stramenopiles</taxon>
        <taxon>Oomycota</taxon>
        <taxon>Peronosporomycetes</taxon>
        <taxon>Peronosporales</taxon>
        <taxon>Peronosporaceae</taxon>
        <taxon>Phytophthora</taxon>
    </lineage>
</organism>
<accession>A0A2P4XTN8</accession>
<evidence type="ECO:0000313" key="2">
    <source>
        <dbReference type="Proteomes" id="UP000237271"/>
    </source>
</evidence>
<dbReference type="EMBL" id="NCKW01007997">
    <property type="protein sequence ID" value="POM68931.1"/>
    <property type="molecule type" value="Genomic_DNA"/>
</dbReference>
<reference evidence="1 2" key="1">
    <citation type="journal article" date="2017" name="Genome Biol. Evol.">
        <title>Phytophthora megakarya and P. palmivora, closely related causal agents of cacao black pod rot, underwent increases in genome sizes and gene numbers by different mechanisms.</title>
        <authorList>
            <person name="Ali S.S."/>
            <person name="Shao J."/>
            <person name="Lary D.J."/>
            <person name="Kronmiller B."/>
            <person name="Shen D."/>
            <person name="Strem M.D."/>
            <person name="Amoako-Attah I."/>
            <person name="Akrofi A.Y."/>
            <person name="Begoude B.A."/>
            <person name="Ten Hoopen G.M."/>
            <person name="Coulibaly K."/>
            <person name="Kebe B.I."/>
            <person name="Melnick R.L."/>
            <person name="Guiltinan M.J."/>
            <person name="Tyler B.M."/>
            <person name="Meinhardt L.W."/>
            <person name="Bailey B.A."/>
        </authorList>
    </citation>
    <scope>NUCLEOTIDE SEQUENCE [LARGE SCALE GENOMIC DNA]</scope>
    <source>
        <strain evidence="2">sbr112.9</strain>
    </source>
</reference>
<sequence>MFVTSEAERLRRRNEVRAFGPQIDNNPYQIVFLFVSGKSVMKSMEIERHRSSAVCSGSMNSGVFERTSLFRRYDPMVAEQYSGCQPLNVGVMGPLKTKFVIVLNALGISTIDAWKTITDRTVIRSFAKAIPSYML</sequence>
<name>A0A2P4XTN8_9STRA</name>
<proteinExistence type="predicted"/>
<gene>
    <name evidence="1" type="ORF">PHPALM_14842</name>
</gene>
<protein>
    <submittedName>
        <fullName evidence="1">Uncharacterized protein</fullName>
    </submittedName>
</protein>
<dbReference type="Proteomes" id="UP000237271">
    <property type="component" value="Unassembled WGS sequence"/>
</dbReference>
<dbReference type="AlphaFoldDB" id="A0A2P4XTN8"/>
<comment type="caution">
    <text evidence="1">The sequence shown here is derived from an EMBL/GenBank/DDBJ whole genome shotgun (WGS) entry which is preliminary data.</text>
</comment>